<dbReference type="EnsemblMetazoa" id="MDOA007513-RA">
    <property type="protein sequence ID" value="MDOA007513-PA"/>
    <property type="gene ID" value="MDOA007513"/>
</dbReference>
<feature type="region of interest" description="Disordered" evidence="1">
    <location>
        <begin position="21"/>
        <end position="54"/>
    </location>
</feature>
<accession>A0A1I8MQU7</accession>
<reference evidence="3" key="1">
    <citation type="submission" date="2020-05" db="UniProtKB">
        <authorList>
            <consortium name="EnsemblMetazoa"/>
        </authorList>
    </citation>
    <scope>IDENTIFICATION</scope>
    <source>
        <strain evidence="3">Aabys</strain>
    </source>
</reference>
<feature type="chain" id="PRO_5044560700" evidence="2">
    <location>
        <begin position="19"/>
        <end position="508"/>
    </location>
</feature>
<proteinExistence type="predicted"/>
<dbReference type="KEGG" id="mde:101887588"/>
<feature type="compositionally biased region" description="Polar residues" evidence="1">
    <location>
        <begin position="430"/>
        <end position="443"/>
    </location>
</feature>
<dbReference type="RefSeq" id="XP_005187692.3">
    <property type="nucleotide sequence ID" value="XM_005187635.4"/>
</dbReference>
<dbReference type="VEuPathDB" id="VectorBase:MDOMA2_016261"/>
<feature type="region of interest" description="Disordered" evidence="1">
    <location>
        <begin position="419"/>
        <end position="508"/>
    </location>
</feature>
<dbReference type="eggNOG" id="ENOG502RAZT">
    <property type="taxonomic scope" value="Eukaryota"/>
</dbReference>
<organism evidence="3">
    <name type="scientific">Musca domestica</name>
    <name type="common">House fly</name>
    <dbReference type="NCBI Taxonomy" id="7370"/>
    <lineage>
        <taxon>Eukaryota</taxon>
        <taxon>Metazoa</taxon>
        <taxon>Ecdysozoa</taxon>
        <taxon>Arthropoda</taxon>
        <taxon>Hexapoda</taxon>
        <taxon>Insecta</taxon>
        <taxon>Pterygota</taxon>
        <taxon>Neoptera</taxon>
        <taxon>Endopterygota</taxon>
        <taxon>Diptera</taxon>
        <taxon>Brachycera</taxon>
        <taxon>Muscomorpha</taxon>
        <taxon>Muscoidea</taxon>
        <taxon>Muscidae</taxon>
        <taxon>Musca</taxon>
    </lineage>
</organism>
<dbReference type="VEuPathDB" id="VectorBase:MDOA007513"/>
<evidence type="ECO:0000256" key="1">
    <source>
        <dbReference type="SAM" id="MobiDB-lite"/>
    </source>
</evidence>
<evidence type="ECO:0000256" key="2">
    <source>
        <dbReference type="SAM" id="SignalP"/>
    </source>
</evidence>
<protein>
    <submittedName>
        <fullName evidence="3">Uncharacterized protein</fullName>
    </submittedName>
</protein>
<feature type="signal peptide" evidence="2">
    <location>
        <begin position="1"/>
        <end position="18"/>
    </location>
</feature>
<sequence length="508" mass="50232">MKLFYLIAFLVLAAVAQADVSDKSEQKSPDLASDKSSDSKPKRDASFLGGGGGSHGGYHGPSYKYLPPSSVASSYDSYSSPGLSSAGHHRHAGFHGHQSGGLGGVKFVGVSHGIGGFPASYAPSASYGGHGSGGFAGGFGHAIKSSGPSYVVGHAVAGGLGHGVHSFGGHGFSSGPKVISAGPSYSLSAGHVGSGSGLAAGYHYSKGISGSLGSAGGHGGFSLGSGVGHGVSGGHGASGVGHGGFSGSSGSGHGVSGYSSGSGHGISGFGAGAVSGFSSQGDYSSGHEVHHSDHVHNGNQEHHYIVGASQDSGPAGDSGYHYEAPVATYLPPAIPSSSYGLPISAVSATYSPSYQNSLDEGPVYAAGHKGLGHFSFTSNKPNVLHTNIIGSSFKTPSYSKVPFKPSTFLGSKFEGSSASSSSSAAGVDQAPNQQYLPPSSGAQEASGYDYPIPSGATLEYHDGSYQSAGEVGNHQQPEANYLPPHHDSSAGAGPSASYLPPGGSSYGH</sequence>
<dbReference type="AlphaFoldDB" id="A0A1I8MQU7"/>
<gene>
    <name evidence="3" type="primary">101887588</name>
</gene>
<feature type="compositionally biased region" description="Basic and acidic residues" evidence="1">
    <location>
        <begin position="21"/>
        <end position="45"/>
    </location>
</feature>
<dbReference type="OrthoDB" id="8070155at2759"/>
<keyword evidence="2" id="KW-0732">Signal</keyword>
<name>A0A1I8MQU7_MUSDO</name>
<evidence type="ECO:0000313" key="3">
    <source>
        <dbReference type="EnsemblMetazoa" id="MDOA007513-PA"/>
    </source>
</evidence>